<feature type="compositionally biased region" description="Low complexity" evidence="4">
    <location>
        <begin position="2944"/>
        <end position="2959"/>
    </location>
</feature>
<sequence length="4785" mass="530944">MLEGLAAWVLNTYVGEYVENLNTAQLSIALLQGAVELENLPLKKDALKSLDIPIEVKSGFIGKITLQIPLRRLRSEPWVISIEKLYLVAGPLTNLQYNEGKEKQTEQEQKQAMLDALEAKWKIFQGVQPDASSTSSWFSYGASMATNILENIQLKVKDVHLRYEDDKMNPACPFACGAIIKNLSVQSTNSTWTPTFVSHQETDKMFKLVDLTDFGAYCDANVTMMGDLSHSDLSDAFARDMFLSKSGQFQDHEYILRPITAQGKVTRNTSALPLRSASTPRISLELTLSDMSVMLATDQYQSLNLWQREFSRHGRRRKFRQGRPACSVLSSPKDWWQFAQRSFLNSIHERNERLTKKFLTQRAHTVVCYAKIYSEYLKGVTLTPAQKVSKQEIEKDLSFQELKVIREGAFMKLKRENQLASVETETRKSPKLEEQVAATSLPAASGVRQVPPPPSAPKLQPDPANSTLFQRWFPGWSGWSSQPATTSPATSSSETLSNSVDADEDNSSTLSLVETPSSSVPSLSSSASDLSSNTVLVIPSDEELVTEGEIEQEIQDVINDSSENSSFLRKDLVFARMTFLLKKGSFKLKESILKDKDTYQHIPLVELQCSTIGMEFESRPRSSAMKFSLAVGSLFMQDQTAKNSVFNYIICPQAKDAQCRSAFNPVSHLTSVHSSPNLLAKETEGMEFFKLAYEKRPAGHFKYSLSIKTQPLDIIYTPEVIRRVKNMFNTPQAAVTRAADTVTSWQFERLKKQTQEDIKNTLDQLLEGKTSRWNINLDICAPKFIIPENTLDVNPQLVVFDLGNFLFKTMQSATERAEKQKEKDEDEDKFETPLSTPPNESIDKEEVKHEQQKSHKDSDSILSANSDNVVQDMLYEKYHIGLTEMQVLLGRLQDNWRHAYSRGTSLMHIVDRFSISVQLDRRLIVTSDAQWPTAKLSGNLPSLTFHLNERKIQGMQTCLDNFLEPTSTRVSHSAGLQSAASFDSSYGNSSPELADTELSSHLLESPKSFNEDNKLVALQFLINKLSLEVQSQDQALIELQVTGVQADVQTKPLNTSVILTVHSLLLVDAFQTYGRDFDLLVASHKNIILDSRSGSIRGSEVNSPMSPMSPMSPASPGSPTPDLTPSISFTSFQSIQDALSKAFHSVMPQNPMSPQSQYLGDSLDSSGGLGQLKKDSRALIQLEYEVITTPSNGDGNINMRVLNLNFNSLDFIANQETLVEILGFLKRTFPTKSGSGSSARPASNSSTDPSKLSKNKELIHVNADFKRLNVMMVRFLATDGQKTARKVATATMSSAKLQAEFDETWEVEGSLGGLHLLDVTPEGTLYQQVISIGQFQAVDMGPLFSAPPSPSPDMYKTAMDERIFLESFANPAALTKKNACTFVIRKQQRSVDKANLDGSITNLHKFDRRRNNSGREETKRFVSEDQVEESESFEAQFDMASLSYIHCPKFLDELVDCVSEVQDYMTGMASSIRTAATEVAMGMVGVRESDIGTTSSVENPEDVSWMADGFMMRRDSSLENITSSVLLEETNFSVSFKKSGSAPVQHDGVSRPGPSALKVGIIFNARMESPILVIPRKPNSSEVLIAHLGEIVVDNKGMQEKFHGSGCSQLMSQNQNLIRLSLTNMNLYSLHLDQNVGLNSGEVHKTAGALGSDNSIPITSDAAGLLTSTKLSELTQSFGVPILYDTSVDLKIGKKSADIPFINPHHSSGLSRFGPGLYSPPKRDGAAMNDFSGTRPESGFEHISSVLDVHARISSPIKLSLSKEIYEQILQTVDHLTYDAEESKLHHKASSQRATSPFTPTSEGSTQPASESSAHSKNSDAQAEFQHPKVENGGSSFRSASAVPGSVSATEPGFLAKHVDFEVPLFEVELRGNFGEGEQGLVDLKLYDFAVQYEKNDRATTHISLRLKSLQMDDLLESPDSKHRQIIISKPSPKGKDVHLQRMFSQPKAMMSKSCPDSTIISPVPRMPSSLPSSFIEGIPSHHRLHQHQHLSRPQQQYKQDDDGTSSTHHNQAESPGLYPTTPPPSPVARDLEIIQTRAADDLVHIDVTLVDKKRPEYVTKYNMTNRFINIDFACLEATINLQTWVVLLDFLGMGAKVHDPSVTDPQSKIHITDTTNVLKKEETENINSEIKFHVESFTLVFNKPEYELAQATAASLSTTINLRNGNLSASGQLGSLSLLDQSPHGHLYRQRFVSTGRQVVEFHFFKYGLPDFALQRAYDISLKLRMSSVRYIHTNRFQSELLAFAQHFLQLQDVLGRMRAASAGKKVNEQATRGARILLDIEAASPILLIPHSSETHAVLVADLGNLRLRNQFIVDGESGTLRAQTKSDTAKSSRTQSKSRSSAEPSVFHRGMTESQLNASFPPMRPVDPMAQSVYGSIEHDLRLEGFQSMGLDPSFSGQTRSHSMHRHSSDSLLMSRTHQTNKHGDRYDSLSEADELAEHGGRKLNGEDEDYRCLLDVISVTLSDMDLFTARRVWKSDYMKGDLSADMEFSTFVIEREHGPLLKEKCLLELHIEHNLEGDLSHAAPDFCINGKLSSVVCRLDGDQYQLIRGLLNHNLGEKLEEFQRPPLSHLQNPKIQTVLSGKPWKVISLTIDLRNVTVELLHSQPEESGTPEQSLGRLDFIRSQLSFTSFSNQLREVDLVSNQIRIDDTRFKNEPVNSRPNVFSSILQPSPGAKEGSSMGLQMEMHLRSAPDSTQFTILLNNMRLMCIFDWLMAMREFISKELPDPFLKTTADIHSSNPVSPRASGDQPAQRKSPNRQSPLTVSRGIVTRRGPMLEEVKVPFELVLNFADTQFVVVEDSTSLDTNAVILKNTAVILYKPQAQDKVLSCSLQSLELFSCCLMAEEDTALSIVDPTSVHVELNANPLPQPNPSASGLLGLKDAQRRQLVLEMSLKVLNMRVSYHDMVMFLAIVNSLPLQARQAQQTQHQTFAPSSERTKDLASTGTSTSAAWSVGSGKKQVTRGTFGGSASSETARVQDNMTKSMMGGLSIPCVNRGSDKEEEVVQLLELGFPEDDIRHALSLSKWHVDEAAVWLTQHSKAANGRGGAENNSFMLTALEMNADSIMLCLIDDCGDADIPLAEIACNALSIKQEIEPCIEGKASFTLMAEYYNRKLSGWEPFLEPWKCFSEWKQYLKPERKLAVQVAAFDTLNLNVTSTLIDLYKQTSGSWTQDYQSQQTDENKQATTDSEPASPMTGDGISEGPLKSFSSSVSTPSSAAKASQSLNKRSPFIPYVIRNDTGSNLWFLTATTTPSNLSGEARTSQTVEHAYIQASDWKRVSPGERRPFHFHRREKIRHQKSHAMHVNQLVVTVEGWQRLSPVSVDKVGIYFRHTDPQAKAPPHVSPARVVFEVLQEGSARKLIIVRSALVLDNRLDSPIELKLEATDETGHYQCMTVPVNTALPVPLSCINMRMRARPCDWPVHFCNKPLDWQHVKKSGDKPDGIRTCQVIGPDEGLYRFFVCVTRQKFPEEGSSGGANSVGGTSSAKSSSSHLSHGMFLPTLPGHILTLLPPVTICNLLPLELHYYLRGLSTSGNLKAGREASLHGVDVSSKFDLGINLENFPTCKELTIPPNTHNRKVLLRIFDNNNRMLKLVVRISMVKGGSMKLTISAQFWLVNKSGLPLVFKQHGCKQLAAGQFEEHEQARSVTPLLFSFSEAEELNLCQMRVGQSVHGQHSLPHWCSPFSPEGGTSKRALHVLQQQGNRPDWVYNIGIQVTPGRGRYRGTNIVTFAPQFVLDNQSGCKLAIAQHFVTKKEIRQQEYLTALPLCSLPFHWPRVDLDQLLSVKILDIDHCRWSGGFYIDRINSFHINMRDPCGICHLLKVEVVQQGPTFFIVFADADVMPPPFRIDNCTDVPVLYYQDQTGDDRLKTFIEPQKSIPYSWDEPTVTPLRLTLGIMGGTSASYSLDKLEEGEQLHYENFIYLAATATFDRSWNGPTPELVLDCVHNNNIMFKRKEKSKRNQLWRMTGSGMLEHEGSMPPRDPRNPSTTSEPGLVLDIADLAPRPGQCVPLTLKKPDVRRKSTQTWRFTEQGQLCCHAGMMCVQAVGGDRGLQEGAIAVLGPGPSSDQQDQLQQSIHADKPINKAATPLTTSDSWPSGFGNSGAVSRNAPGGNTDTAINSFWVPRHMLISRQKLRPGSGCISVRVSMDGPIRVIELVDIQQRTWSKEYLDVAGLSILLAQKQVVKRMTMEKDLEDWEVYDELKGKKKGNFRIPTSGFITELSITLKNGIGVSLVNSLSEELLYLTLKNISVDVVAKPTAITFDASVAHIQADNQMGGAQRSVVLFVSPTSRRDVLDNTPALYISAHKVPSGRWKAEIFKHLYVSTKRMTVHIEEQLLWKLLQLTGMGKDDRTLNRLDETFDTHRALSAVTSIQSTRYYFGTVKLSVNRVTLSMVTSSKLTPDLKAIKNVMPMRLIAFEQANIDMRSFEQYHVFETGPFLISEITNHYGGELRGQAAKILGSIDFLGNPLGLVHDITEGIAGFVKDGNVGGLLKNVTHGVSNSTAKVMSSISDGISTVGLDEDHNLKREELRNVTSGSSSDHIMAGFRGLSHGLVGGVTSLFSQSISGAQQEGLGGFIKGMGKGVIGTVTKPVSGVLDLTSGVANALRDSSTRTSNRDPGRLRLPRCTQGPGGLLPPYSQAAAESLTVLHELNDNNFSEHLIAMEQLMMDPSGDGNMHVLITNRQVFFLNAQRARADNIVLKINHSEILHCSSITTDGKFYVELTRKTSQSPDASSTSLNKPRVRCDRLNIAKKVAQQIKYAKNLFEERYQTLDVDDSSDDEDW</sequence>
<feature type="compositionally biased region" description="Polar residues" evidence="4">
    <location>
        <begin position="2755"/>
        <end position="2766"/>
    </location>
</feature>
<dbReference type="InterPro" id="IPR009543">
    <property type="entry name" value="VPS13_VAB"/>
</dbReference>
<gene>
    <name evidence="6" type="ORF">RRG08_023091</name>
</gene>
<dbReference type="Pfam" id="PF12624">
    <property type="entry name" value="VPS13_N"/>
    <property type="match status" value="1"/>
</dbReference>
<organism evidence="6 7">
    <name type="scientific">Elysia crispata</name>
    <name type="common">lettuce slug</name>
    <dbReference type="NCBI Taxonomy" id="231223"/>
    <lineage>
        <taxon>Eukaryota</taxon>
        <taxon>Metazoa</taxon>
        <taxon>Spiralia</taxon>
        <taxon>Lophotrochozoa</taxon>
        <taxon>Mollusca</taxon>
        <taxon>Gastropoda</taxon>
        <taxon>Heterobranchia</taxon>
        <taxon>Euthyneura</taxon>
        <taxon>Panpulmonata</taxon>
        <taxon>Sacoglossa</taxon>
        <taxon>Placobranchoidea</taxon>
        <taxon>Plakobranchidae</taxon>
        <taxon>Elysia</taxon>
    </lineage>
</organism>
<dbReference type="Gene3D" id="1.10.8.10">
    <property type="entry name" value="DNA helicase RuvA subunit, C-terminal domain"/>
    <property type="match status" value="1"/>
</dbReference>
<feature type="region of interest" description="Disordered" evidence="4">
    <location>
        <begin position="4082"/>
        <end position="4113"/>
    </location>
</feature>
<evidence type="ECO:0000256" key="1">
    <source>
        <dbReference type="ARBA" id="ARBA00006545"/>
    </source>
</evidence>
<feature type="region of interest" description="Disordered" evidence="4">
    <location>
        <begin position="2391"/>
        <end position="2431"/>
    </location>
</feature>
<feature type="compositionally biased region" description="Basic and acidic residues" evidence="4">
    <location>
        <begin position="3974"/>
        <end position="3986"/>
    </location>
</feature>
<feature type="compositionally biased region" description="Polar residues" evidence="4">
    <location>
        <begin position="1791"/>
        <end position="1821"/>
    </location>
</feature>
<keyword evidence="7" id="KW-1185">Reference proteome</keyword>
<dbReference type="PANTHER" id="PTHR16166:SF141">
    <property type="entry name" value="INTERMEMBRANE LIPID TRANSFER PROTEIN VPS13D"/>
    <property type="match status" value="1"/>
</dbReference>
<dbReference type="InterPro" id="IPR041969">
    <property type="entry name" value="VP13D_UBA"/>
</dbReference>
<comment type="caution">
    <text evidence="6">The sequence shown here is derived from an EMBL/GenBank/DDBJ whole genome shotgun (WGS) entry which is preliminary data.</text>
</comment>
<feature type="compositionally biased region" description="Basic residues" evidence="4">
    <location>
        <begin position="1981"/>
        <end position="1991"/>
    </location>
</feature>
<dbReference type="GO" id="GO:0045053">
    <property type="term" value="P:protein retention in Golgi apparatus"/>
    <property type="evidence" value="ECO:0007669"/>
    <property type="project" value="TreeGrafter"/>
</dbReference>
<feature type="domain" description="UBA" evidence="5">
    <location>
        <begin position="3000"/>
        <end position="3040"/>
    </location>
</feature>
<dbReference type="Pfam" id="PF25033">
    <property type="entry name" value="VPS13_M"/>
    <property type="match status" value="2"/>
</dbReference>
<feature type="compositionally biased region" description="Polar residues" evidence="4">
    <location>
        <begin position="3175"/>
        <end position="3192"/>
    </location>
</feature>
<dbReference type="Pfam" id="PF25037">
    <property type="entry name" value="VPS13_C"/>
    <property type="match status" value="1"/>
</dbReference>
<evidence type="ECO:0000259" key="5">
    <source>
        <dbReference type="PROSITE" id="PS50030"/>
    </source>
</evidence>
<accession>A0AAE1ART8</accession>
<feature type="region of interest" description="Disordered" evidence="4">
    <location>
        <begin position="2324"/>
        <end position="2353"/>
    </location>
</feature>
<dbReference type="InterPro" id="IPR026847">
    <property type="entry name" value="VPS13"/>
</dbReference>
<feature type="compositionally biased region" description="Low complexity" evidence="4">
    <location>
        <begin position="1233"/>
        <end position="1246"/>
    </location>
</feature>
<protein>
    <recommendedName>
        <fullName evidence="5">UBA domain-containing protein</fullName>
    </recommendedName>
</protein>
<feature type="compositionally biased region" description="Low complexity" evidence="4">
    <location>
        <begin position="1103"/>
        <end position="1117"/>
    </location>
</feature>
<dbReference type="InterPro" id="IPR009060">
    <property type="entry name" value="UBA-like_sf"/>
</dbReference>
<dbReference type="SUPFAM" id="SSF46934">
    <property type="entry name" value="UBA-like"/>
    <property type="match status" value="1"/>
</dbReference>
<evidence type="ECO:0000256" key="3">
    <source>
        <dbReference type="ARBA" id="ARBA00023055"/>
    </source>
</evidence>
<dbReference type="GO" id="GO:0006869">
    <property type="term" value="P:lipid transport"/>
    <property type="evidence" value="ECO:0007669"/>
    <property type="project" value="UniProtKB-KW"/>
</dbReference>
<feature type="compositionally biased region" description="Polar residues" evidence="4">
    <location>
        <begin position="2005"/>
        <end position="2014"/>
    </location>
</feature>
<feature type="region of interest" description="Disordered" evidence="4">
    <location>
        <begin position="2738"/>
        <end position="2770"/>
    </location>
</feature>
<feature type="region of interest" description="Disordered" evidence="4">
    <location>
        <begin position="3972"/>
        <end position="3992"/>
    </location>
</feature>
<feature type="compositionally biased region" description="Basic and acidic residues" evidence="4">
    <location>
        <begin position="841"/>
        <end position="859"/>
    </location>
</feature>
<dbReference type="PROSITE" id="PS50030">
    <property type="entry name" value="UBA"/>
    <property type="match status" value="1"/>
</dbReference>
<feature type="compositionally biased region" description="Low complexity" evidence="4">
    <location>
        <begin position="2332"/>
        <end position="2345"/>
    </location>
</feature>
<keyword evidence="3" id="KW-0445">Lipid transport</keyword>
<evidence type="ECO:0000313" key="7">
    <source>
        <dbReference type="Proteomes" id="UP001283361"/>
    </source>
</evidence>
<dbReference type="GO" id="GO:0006623">
    <property type="term" value="P:protein targeting to vacuole"/>
    <property type="evidence" value="ECO:0007669"/>
    <property type="project" value="TreeGrafter"/>
</dbReference>
<feature type="compositionally biased region" description="Low complexity" evidence="4">
    <location>
        <begin position="507"/>
        <end position="528"/>
    </location>
</feature>
<feature type="region of interest" description="Disordered" evidence="4">
    <location>
        <begin position="1784"/>
        <end position="1843"/>
    </location>
</feature>
<dbReference type="PANTHER" id="PTHR16166">
    <property type="entry name" value="VACUOLAR PROTEIN SORTING-ASSOCIATED PROTEIN VPS13"/>
    <property type="match status" value="1"/>
</dbReference>
<feature type="region of interest" description="Disordered" evidence="4">
    <location>
        <begin position="1232"/>
        <end position="1253"/>
    </location>
</feature>
<evidence type="ECO:0000256" key="4">
    <source>
        <dbReference type="SAM" id="MobiDB-lite"/>
    </source>
</evidence>
<dbReference type="InterPro" id="IPR056747">
    <property type="entry name" value="VPS13-like_M"/>
</dbReference>
<evidence type="ECO:0000313" key="6">
    <source>
        <dbReference type="EMBL" id="KAK3792758.1"/>
    </source>
</evidence>
<feature type="compositionally biased region" description="Low complexity" evidence="4">
    <location>
        <begin position="3209"/>
        <end position="3224"/>
    </location>
</feature>
<dbReference type="CDD" id="cd23453">
    <property type="entry name" value="beta-trefoil_Ricin_VPS13D"/>
    <property type="match status" value="1"/>
</dbReference>
<name>A0AAE1ART8_9GAST</name>
<feature type="region of interest" description="Disordered" evidence="4">
    <location>
        <begin position="3175"/>
        <end position="3225"/>
    </location>
</feature>
<feature type="region of interest" description="Disordered" evidence="4">
    <location>
        <begin position="816"/>
        <end position="862"/>
    </location>
</feature>
<proteinExistence type="inferred from homology"/>
<feature type="region of interest" description="Disordered" evidence="4">
    <location>
        <begin position="1948"/>
        <end position="2028"/>
    </location>
</feature>
<dbReference type="CDD" id="cd14306">
    <property type="entry name" value="UBA_VP13D"/>
    <property type="match status" value="1"/>
</dbReference>
<feature type="region of interest" description="Disordered" evidence="4">
    <location>
        <begin position="479"/>
        <end position="528"/>
    </location>
</feature>
<keyword evidence="2" id="KW-0813">Transport</keyword>
<comment type="similarity">
    <text evidence="1">Belongs to the VPS13 family.</text>
</comment>
<feature type="region of interest" description="Disordered" evidence="4">
    <location>
        <begin position="440"/>
        <end position="464"/>
    </location>
</feature>
<evidence type="ECO:0000256" key="2">
    <source>
        <dbReference type="ARBA" id="ARBA00022448"/>
    </source>
</evidence>
<dbReference type="SMART" id="SM00165">
    <property type="entry name" value="UBA"/>
    <property type="match status" value="1"/>
</dbReference>
<dbReference type="Pfam" id="PF25036">
    <property type="entry name" value="VPS13_VAB"/>
    <property type="match status" value="1"/>
</dbReference>
<feature type="region of interest" description="Disordered" evidence="4">
    <location>
        <begin position="1096"/>
        <end position="1126"/>
    </location>
</feature>
<dbReference type="InterPro" id="IPR056748">
    <property type="entry name" value="VPS13-like_C"/>
</dbReference>
<dbReference type="InterPro" id="IPR015940">
    <property type="entry name" value="UBA"/>
</dbReference>
<reference evidence="6" key="1">
    <citation type="journal article" date="2023" name="G3 (Bethesda)">
        <title>A reference genome for the long-term kleptoplast-retaining sea slug Elysia crispata morphotype clarki.</title>
        <authorList>
            <person name="Eastman K.E."/>
            <person name="Pendleton A.L."/>
            <person name="Shaikh M.A."/>
            <person name="Suttiyut T."/>
            <person name="Ogas R."/>
            <person name="Tomko P."/>
            <person name="Gavelis G."/>
            <person name="Widhalm J.R."/>
            <person name="Wisecaver J.H."/>
        </authorList>
    </citation>
    <scope>NUCLEOTIDE SEQUENCE</scope>
    <source>
        <strain evidence="6">ECLA1</strain>
    </source>
</reference>
<dbReference type="GO" id="GO:0007005">
    <property type="term" value="P:mitochondrion organization"/>
    <property type="evidence" value="ECO:0007669"/>
    <property type="project" value="TreeGrafter"/>
</dbReference>
<dbReference type="Proteomes" id="UP001283361">
    <property type="component" value="Unassembled WGS sequence"/>
</dbReference>
<feature type="compositionally biased region" description="Low complexity" evidence="4">
    <location>
        <begin position="480"/>
        <end position="499"/>
    </location>
</feature>
<dbReference type="InterPro" id="IPR026854">
    <property type="entry name" value="VPS13_N"/>
</dbReference>
<feature type="region of interest" description="Disordered" evidence="4">
    <location>
        <begin position="2929"/>
        <end position="2977"/>
    </location>
</feature>
<dbReference type="EMBL" id="JAWDGP010001332">
    <property type="protein sequence ID" value="KAK3792758.1"/>
    <property type="molecule type" value="Genomic_DNA"/>
</dbReference>